<reference evidence="2 3" key="1">
    <citation type="submission" date="2018-06" db="EMBL/GenBank/DDBJ databases">
        <authorList>
            <consortium name="Pathogen Informatics"/>
            <person name="Doyle S."/>
        </authorList>
    </citation>
    <scope>NUCLEOTIDE SEQUENCE [LARGE SCALE GENOMIC DNA]</scope>
    <source>
        <strain evidence="2 3">NCTC4524</strain>
    </source>
</reference>
<feature type="region of interest" description="Disordered" evidence="1">
    <location>
        <begin position="1"/>
        <end position="24"/>
    </location>
</feature>
<dbReference type="AlphaFoldDB" id="A0A378W782"/>
<evidence type="ECO:0000313" key="2">
    <source>
        <dbReference type="EMBL" id="SUA28836.1"/>
    </source>
</evidence>
<feature type="compositionally biased region" description="Basic and acidic residues" evidence="1">
    <location>
        <begin position="1"/>
        <end position="18"/>
    </location>
</feature>
<dbReference type="EMBL" id="UGQQ01000002">
    <property type="protein sequence ID" value="SUA28836.1"/>
    <property type="molecule type" value="Genomic_DNA"/>
</dbReference>
<organism evidence="2 3">
    <name type="scientific">Mycolicibacterium senegalense</name>
    <dbReference type="NCBI Taxonomy" id="1796"/>
    <lineage>
        <taxon>Bacteria</taxon>
        <taxon>Bacillati</taxon>
        <taxon>Actinomycetota</taxon>
        <taxon>Actinomycetes</taxon>
        <taxon>Mycobacteriales</taxon>
        <taxon>Mycobacteriaceae</taxon>
        <taxon>Mycolicibacterium</taxon>
    </lineage>
</organism>
<protein>
    <submittedName>
        <fullName evidence="2">Uncharacterized protein</fullName>
    </submittedName>
</protein>
<proteinExistence type="predicted"/>
<evidence type="ECO:0000256" key="1">
    <source>
        <dbReference type="SAM" id="MobiDB-lite"/>
    </source>
</evidence>
<evidence type="ECO:0000313" key="3">
    <source>
        <dbReference type="Proteomes" id="UP000254945"/>
    </source>
</evidence>
<name>A0A378W782_9MYCO</name>
<sequence>MARAGRERAVQHLREGKAARPRRRPTVWATRANQRLLRPRVVGAARRPRRPTVWATRANQRLLRPRVVGAARRPRRPTVWATRRRQPQPHVRLFSQIRLSRLLAQSRPQAQCLPLFHPHPAPPAHPHRPAPRAPQAVCRVADHRRPLRPVLGPVSTRQRPQAKHRSAPCRKIRCRRSPRAFPIRPGRRCTRLHPVARRRRWLHHLRSRPATQ</sequence>
<accession>A0A378W782</accession>
<feature type="region of interest" description="Disordered" evidence="1">
    <location>
        <begin position="149"/>
        <end position="169"/>
    </location>
</feature>
<feature type="compositionally biased region" description="Basic residues" evidence="1">
    <location>
        <begin position="160"/>
        <end position="169"/>
    </location>
</feature>
<gene>
    <name evidence="2" type="ORF">NCTC4524_04819</name>
</gene>
<dbReference type="Proteomes" id="UP000254945">
    <property type="component" value="Unassembled WGS sequence"/>
</dbReference>